<protein>
    <recommendedName>
        <fullName evidence="1">Endonuclease GajA/Old nuclease/RecF-like AAA domain-containing protein</fullName>
    </recommendedName>
</protein>
<reference evidence="2 3" key="1">
    <citation type="submission" date="2017-07" db="EMBL/GenBank/DDBJ databases">
        <title>Flavobacterium cyanobacteriorum sp. nov., isolated from cyanobacterial aggregates in a eutrophic lake.</title>
        <authorList>
            <person name="Cai H."/>
        </authorList>
    </citation>
    <scope>NUCLEOTIDE SEQUENCE [LARGE SCALE GENOMIC DNA]</scope>
    <source>
        <strain evidence="2 3">TH167</strain>
    </source>
</reference>
<proteinExistence type="predicted"/>
<dbReference type="EMBL" id="NOXX01000084">
    <property type="protein sequence ID" value="OYQ50013.1"/>
    <property type="molecule type" value="Genomic_DNA"/>
</dbReference>
<dbReference type="Proteomes" id="UP000216035">
    <property type="component" value="Unassembled WGS sequence"/>
</dbReference>
<dbReference type="AlphaFoldDB" id="A0A256A8L5"/>
<dbReference type="InterPro" id="IPR041685">
    <property type="entry name" value="AAA_GajA/Old/RecF-like"/>
</dbReference>
<dbReference type="InterPro" id="IPR027417">
    <property type="entry name" value="P-loop_NTPase"/>
</dbReference>
<evidence type="ECO:0000313" key="2">
    <source>
        <dbReference type="EMBL" id="OYQ50013.1"/>
    </source>
</evidence>
<dbReference type="SUPFAM" id="SSF52540">
    <property type="entry name" value="P-loop containing nucleoside triphosphate hydrolases"/>
    <property type="match status" value="1"/>
</dbReference>
<feature type="domain" description="Endonuclease GajA/Old nuclease/RecF-like AAA" evidence="1">
    <location>
        <begin position="1"/>
        <end position="186"/>
    </location>
</feature>
<accession>A0A256A8L5</accession>
<sequence>MITSLFLRHFKIYKGITFIPISEGCGFSSLIGENGVGKSSVLEALDFAINRKNNSEWPINNEAKNEGGLSGANIPFIAPILVLKKDTLKKSKKEDLENYEKAIKLSNFLWNTKIKTKSAALDDFYKHRDELKQNFLEKEHLLLIIGKKYNEAGIFFGSYHNYIDFVIDNPAIKPTEEEIQQYFKGFYEYIISHYSYIYIPVETDVHTYTKPPAPQSLPTLRLT</sequence>
<evidence type="ECO:0000259" key="1">
    <source>
        <dbReference type="Pfam" id="PF13175"/>
    </source>
</evidence>
<evidence type="ECO:0000313" key="3">
    <source>
        <dbReference type="Proteomes" id="UP000216035"/>
    </source>
</evidence>
<dbReference type="Pfam" id="PF13175">
    <property type="entry name" value="AAA_15"/>
    <property type="match status" value="1"/>
</dbReference>
<keyword evidence="3" id="KW-1185">Reference proteome</keyword>
<dbReference type="Gene3D" id="3.40.50.300">
    <property type="entry name" value="P-loop containing nucleotide triphosphate hydrolases"/>
    <property type="match status" value="1"/>
</dbReference>
<gene>
    <name evidence="2" type="ORF">CHX27_01110</name>
</gene>
<name>A0A256A8L5_9FLAO</name>
<dbReference type="RefSeq" id="WP_094484936.1">
    <property type="nucleotide sequence ID" value="NZ_NOXX01000084.1"/>
</dbReference>
<organism evidence="2 3">
    <name type="scientific">Flavobacterium aurantiibacter</name>
    <dbReference type="NCBI Taxonomy" id="2023067"/>
    <lineage>
        <taxon>Bacteria</taxon>
        <taxon>Pseudomonadati</taxon>
        <taxon>Bacteroidota</taxon>
        <taxon>Flavobacteriia</taxon>
        <taxon>Flavobacteriales</taxon>
        <taxon>Flavobacteriaceae</taxon>
        <taxon>Flavobacterium</taxon>
    </lineage>
</organism>
<comment type="caution">
    <text evidence="2">The sequence shown here is derived from an EMBL/GenBank/DDBJ whole genome shotgun (WGS) entry which is preliminary data.</text>
</comment>